<evidence type="ECO:0000313" key="2">
    <source>
        <dbReference type="Proteomes" id="UP000246635"/>
    </source>
</evidence>
<dbReference type="Proteomes" id="UP000246635">
    <property type="component" value="Unassembled WGS sequence"/>
</dbReference>
<sequence length="190" mass="20084">MNLYRNPSKYTMTWLMTGVVSISLLSGCGSSASKDAAGASIATPEVSQASDAHANHVHTETTQLANGDIQETTASLDVLPSFLDGLPEKIVLAYQAAAITRDTLAWIPCYCGCGGSAGHESNLNCFIAEVHEDGSVVWDSHGTGCDVCVDTVLQTVQMKQEGKTVKEIRAAIDDAYRVGYAKPTATPMPT</sequence>
<name>A0A2V2YMX1_9BACL</name>
<reference evidence="1 2" key="1">
    <citation type="submission" date="2018-05" db="EMBL/GenBank/DDBJ databases">
        <title>Genomic Encyclopedia of Type Strains, Phase III (KMG-III): the genomes of soil and plant-associated and newly described type strains.</title>
        <authorList>
            <person name="Whitman W."/>
        </authorList>
    </citation>
    <scope>NUCLEOTIDE SEQUENCE [LARGE SCALE GENOMIC DNA]</scope>
    <source>
        <strain evidence="1 2">CECT 5696</strain>
    </source>
</reference>
<keyword evidence="2" id="KW-1185">Reference proteome</keyword>
<dbReference type="Pfam" id="PF13798">
    <property type="entry name" value="PCYCGC"/>
    <property type="match status" value="1"/>
</dbReference>
<protein>
    <submittedName>
        <fullName evidence="1">Uncharacterized protein with PCYCGC motif</fullName>
    </submittedName>
</protein>
<comment type="caution">
    <text evidence="1">The sequence shown here is derived from an EMBL/GenBank/DDBJ whole genome shotgun (WGS) entry which is preliminary data.</text>
</comment>
<proteinExistence type="predicted"/>
<dbReference type="EMBL" id="QGTQ01000029">
    <property type="protein sequence ID" value="PWV95188.1"/>
    <property type="molecule type" value="Genomic_DNA"/>
</dbReference>
<dbReference type="OrthoDB" id="2654667at2"/>
<dbReference type="InterPro" id="IPR025673">
    <property type="entry name" value="PCYCGC"/>
</dbReference>
<dbReference type="PROSITE" id="PS51257">
    <property type="entry name" value="PROKAR_LIPOPROTEIN"/>
    <property type="match status" value="1"/>
</dbReference>
<dbReference type="AlphaFoldDB" id="A0A2V2YMX1"/>
<accession>A0A2V2YMX1</accession>
<dbReference type="RefSeq" id="WP_110046614.1">
    <property type="nucleotide sequence ID" value="NZ_CP054612.1"/>
</dbReference>
<evidence type="ECO:0000313" key="1">
    <source>
        <dbReference type="EMBL" id="PWV95188.1"/>
    </source>
</evidence>
<gene>
    <name evidence="1" type="ORF">DFQ01_12923</name>
</gene>
<organism evidence="1 2">
    <name type="scientific">Paenibacillus cellulosilyticus</name>
    <dbReference type="NCBI Taxonomy" id="375489"/>
    <lineage>
        <taxon>Bacteria</taxon>
        <taxon>Bacillati</taxon>
        <taxon>Bacillota</taxon>
        <taxon>Bacilli</taxon>
        <taxon>Bacillales</taxon>
        <taxon>Paenibacillaceae</taxon>
        <taxon>Paenibacillus</taxon>
    </lineage>
</organism>